<name>M2Y197_DOTSN</name>
<reference evidence="2" key="1">
    <citation type="journal article" date="2012" name="PLoS Genet.">
        <title>The genomes of the fungal plant pathogens Cladosporium fulvum and Dothistroma septosporum reveal adaptation to different hosts and lifestyles but also signatures of common ancestry.</title>
        <authorList>
            <person name="de Wit P.J.G.M."/>
            <person name="van der Burgt A."/>
            <person name="Oekmen B."/>
            <person name="Stergiopoulos I."/>
            <person name="Abd-Elsalam K.A."/>
            <person name="Aerts A.L."/>
            <person name="Bahkali A.H."/>
            <person name="Beenen H.G."/>
            <person name="Chettri P."/>
            <person name="Cox M.P."/>
            <person name="Datema E."/>
            <person name="de Vries R.P."/>
            <person name="Dhillon B."/>
            <person name="Ganley A.R."/>
            <person name="Griffiths S.A."/>
            <person name="Guo Y."/>
            <person name="Hamelin R.C."/>
            <person name="Henrissat B."/>
            <person name="Kabir M.S."/>
            <person name="Jashni M.K."/>
            <person name="Kema G."/>
            <person name="Klaubauf S."/>
            <person name="Lapidus A."/>
            <person name="Levasseur A."/>
            <person name="Lindquist E."/>
            <person name="Mehrabi R."/>
            <person name="Ohm R.A."/>
            <person name="Owen T.J."/>
            <person name="Salamov A."/>
            <person name="Schwelm A."/>
            <person name="Schijlen E."/>
            <person name="Sun H."/>
            <person name="van den Burg H.A."/>
            <person name="van Ham R.C.H.J."/>
            <person name="Zhang S."/>
            <person name="Goodwin S.B."/>
            <person name="Grigoriev I.V."/>
            <person name="Collemare J."/>
            <person name="Bradshaw R.E."/>
        </authorList>
    </citation>
    <scope>NUCLEOTIDE SEQUENCE [LARGE SCALE GENOMIC DNA]</scope>
    <source>
        <strain evidence="2">NZE10 / CBS 128990</strain>
    </source>
</reference>
<dbReference type="HOGENOM" id="CLU_179447_0_0_1"/>
<protein>
    <submittedName>
        <fullName evidence="1">Uncharacterized protein</fullName>
    </submittedName>
</protein>
<accession>M2Y197</accession>
<evidence type="ECO:0000313" key="2">
    <source>
        <dbReference type="Proteomes" id="UP000016933"/>
    </source>
</evidence>
<organism evidence="1 2">
    <name type="scientific">Dothistroma septosporum (strain NZE10 / CBS 128990)</name>
    <name type="common">Red band needle blight fungus</name>
    <name type="synonym">Mycosphaerella pini</name>
    <dbReference type="NCBI Taxonomy" id="675120"/>
    <lineage>
        <taxon>Eukaryota</taxon>
        <taxon>Fungi</taxon>
        <taxon>Dikarya</taxon>
        <taxon>Ascomycota</taxon>
        <taxon>Pezizomycotina</taxon>
        <taxon>Dothideomycetes</taxon>
        <taxon>Dothideomycetidae</taxon>
        <taxon>Mycosphaerellales</taxon>
        <taxon>Mycosphaerellaceae</taxon>
        <taxon>Dothistroma</taxon>
    </lineage>
</organism>
<dbReference type="Proteomes" id="UP000016933">
    <property type="component" value="Unassembled WGS sequence"/>
</dbReference>
<dbReference type="OrthoDB" id="4465702at2759"/>
<dbReference type="OMA" id="GYRCYIM"/>
<gene>
    <name evidence="1" type="ORF">DOTSEDRAFT_75684</name>
</gene>
<evidence type="ECO:0000313" key="1">
    <source>
        <dbReference type="EMBL" id="EME39079.1"/>
    </source>
</evidence>
<sequence>MAINENQSTDVGARALRGEWEEVLYHKFVLEADMKICFQGASCNILNHKGDVVETITTKDMETERDVQAGYTCYVLKGQVKFRG</sequence>
<proteinExistence type="predicted"/>
<dbReference type="AlphaFoldDB" id="M2Y197"/>
<reference evidence="1 2" key="2">
    <citation type="journal article" date="2012" name="PLoS Pathog.">
        <title>Diverse lifestyles and strategies of plant pathogenesis encoded in the genomes of eighteen Dothideomycetes fungi.</title>
        <authorList>
            <person name="Ohm R.A."/>
            <person name="Feau N."/>
            <person name="Henrissat B."/>
            <person name="Schoch C.L."/>
            <person name="Horwitz B.A."/>
            <person name="Barry K.W."/>
            <person name="Condon B.J."/>
            <person name="Copeland A.C."/>
            <person name="Dhillon B."/>
            <person name="Glaser F."/>
            <person name="Hesse C.N."/>
            <person name="Kosti I."/>
            <person name="LaButti K."/>
            <person name="Lindquist E.A."/>
            <person name="Lucas S."/>
            <person name="Salamov A.A."/>
            <person name="Bradshaw R.E."/>
            <person name="Ciuffetti L."/>
            <person name="Hamelin R.C."/>
            <person name="Kema G.H.J."/>
            <person name="Lawrence C."/>
            <person name="Scott J.A."/>
            <person name="Spatafora J.W."/>
            <person name="Turgeon B.G."/>
            <person name="de Wit P.J.G.M."/>
            <person name="Zhong S."/>
            <person name="Goodwin S.B."/>
            <person name="Grigoriev I.V."/>
        </authorList>
    </citation>
    <scope>NUCLEOTIDE SEQUENCE [LARGE SCALE GENOMIC DNA]</scope>
    <source>
        <strain evidence="2">NZE10 / CBS 128990</strain>
    </source>
</reference>
<dbReference type="EMBL" id="KB446546">
    <property type="protein sequence ID" value="EME39079.1"/>
    <property type="molecule type" value="Genomic_DNA"/>
</dbReference>
<keyword evidence="2" id="KW-1185">Reference proteome</keyword>